<dbReference type="Pfam" id="PF01385">
    <property type="entry name" value="OrfB_IS605"/>
    <property type="match status" value="1"/>
</dbReference>
<evidence type="ECO:0000313" key="11">
    <source>
        <dbReference type="EMBL" id="KKN55743.1"/>
    </source>
</evidence>
<feature type="domain" description="Transposase putative helix-turn-helix" evidence="10">
    <location>
        <begin position="20"/>
        <end position="64"/>
    </location>
</feature>
<keyword evidence="7" id="KW-0233">DNA recombination</keyword>
<evidence type="ECO:0000259" key="9">
    <source>
        <dbReference type="Pfam" id="PF07282"/>
    </source>
</evidence>
<keyword evidence="3" id="KW-0815">Transposition</keyword>
<evidence type="ECO:0000256" key="2">
    <source>
        <dbReference type="ARBA" id="ARBA00011044"/>
    </source>
</evidence>
<proteinExistence type="inferred from homology"/>
<dbReference type="InterPro" id="IPR053522">
    <property type="entry name" value="RNA-guided_endonuclease_TnpB"/>
</dbReference>
<dbReference type="EMBL" id="LAZR01000874">
    <property type="protein sequence ID" value="KKN55743.1"/>
    <property type="molecule type" value="Genomic_DNA"/>
</dbReference>
<reference evidence="11" key="1">
    <citation type="journal article" date="2015" name="Nature">
        <title>Complex archaea that bridge the gap between prokaryotes and eukaryotes.</title>
        <authorList>
            <person name="Spang A."/>
            <person name="Saw J.H."/>
            <person name="Jorgensen S.L."/>
            <person name="Zaremba-Niedzwiedzka K."/>
            <person name="Martijn J."/>
            <person name="Lind A.E."/>
            <person name="van Eijk R."/>
            <person name="Schleper C."/>
            <person name="Guy L."/>
            <person name="Ettema T.J."/>
        </authorList>
    </citation>
    <scope>NUCLEOTIDE SEQUENCE</scope>
</reference>
<evidence type="ECO:0000256" key="4">
    <source>
        <dbReference type="ARBA" id="ARBA00022723"/>
    </source>
</evidence>
<comment type="similarity">
    <text evidence="1">In the C-terminal section; belongs to the transposase 35 family.</text>
</comment>
<evidence type="ECO:0000259" key="8">
    <source>
        <dbReference type="Pfam" id="PF01385"/>
    </source>
</evidence>
<dbReference type="InterPro" id="IPR051399">
    <property type="entry name" value="RNA-guided_DNA_endo/Transpos"/>
</dbReference>
<protein>
    <recommendedName>
        <fullName evidence="12">Transposase IS891/IS1136/IS1341 domain-containing protein</fullName>
    </recommendedName>
</protein>
<accession>A0A0F9UQ40</accession>
<organism evidence="11">
    <name type="scientific">marine sediment metagenome</name>
    <dbReference type="NCBI Taxonomy" id="412755"/>
    <lineage>
        <taxon>unclassified sequences</taxon>
        <taxon>metagenomes</taxon>
        <taxon>ecological metagenomes</taxon>
    </lineage>
</organism>
<dbReference type="PANTHER" id="PTHR30405:SF25">
    <property type="entry name" value="RNA-GUIDED DNA ENDONUCLEASE INSQ-RELATED"/>
    <property type="match status" value="1"/>
</dbReference>
<dbReference type="PANTHER" id="PTHR30405">
    <property type="entry name" value="TRANSPOSASE"/>
    <property type="match status" value="1"/>
</dbReference>
<comment type="similarity">
    <text evidence="2">In the N-terminal section; belongs to the transposase 2 family.</text>
</comment>
<keyword evidence="6" id="KW-0238">DNA-binding</keyword>
<dbReference type="InterPro" id="IPR021027">
    <property type="entry name" value="Transposase_put_HTH"/>
</dbReference>
<evidence type="ECO:0000259" key="10">
    <source>
        <dbReference type="Pfam" id="PF12323"/>
    </source>
</evidence>
<evidence type="ECO:0000256" key="1">
    <source>
        <dbReference type="ARBA" id="ARBA00008761"/>
    </source>
</evidence>
<dbReference type="GO" id="GO:0046872">
    <property type="term" value="F:metal ion binding"/>
    <property type="evidence" value="ECO:0007669"/>
    <property type="project" value="UniProtKB-KW"/>
</dbReference>
<comment type="caution">
    <text evidence="11">The sequence shown here is derived from an EMBL/GenBank/DDBJ whole genome shotgun (WGS) entry which is preliminary data.</text>
</comment>
<evidence type="ECO:0008006" key="12">
    <source>
        <dbReference type="Google" id="ProtNLM"/>
    </source>
</evidence>
<name>A0A0F9UQ40_9ZZZZ</name>
<dbReference type="GO" id="GO:0003677">
    <property type="term" value="F:DNA binding"/>
    <property type="evidence" value="ECO:0007669"/>
    <property type="project" value="UniProtKB-KW"/>
</dbReference>
<feature type="domain" description="Probable transposase IS891/IS1136/IS1341" evidence="8">
    <location>
        <begin position="194"/>
        <end position="302"/>
    </location>
</feature>
<dbReference type="InterPro" id="IPR001959">
    <property type="entry name" value="Transposase"/>
</dbReference>
<keyword evidence="5" id="KW-0862">Zinc</keyword>
<dbReference type="NCBIfam" id="TIGR01766">
    <property type="entry name" value="IS200/IS605 family accessory protein TnpB-like domain"/>
    <property type="match status" value="1"/>
</dbReference>
<dbReference type="Pfam" id="PF12323">
    <property type="entry name" value="HTH_OrfB_IS605"/>
    <property type="match status" value="1"/>
</dbReference>
<evidence type="ECO:0000256" key="6">
    <source>
        <dbReference type="ARBA" id="ARBA00023125"/>
    </source>
</evidence>
<keyword evidence="4" id="KW-0479">Metal-binding</keyword>
<sequence length="412" mass="47571">MKYLTFIFGFVIINLYLCDMLRGYRYRIYPTQEQTVFINKHLGCVRWLYNYALDKKISAYQKDKTQISRFDLQAELPSLKKQKDTEWLAEVNAQSLQATLKNLDMAYTRFFKYKKGFPKFKSKHNNRQSFQIPSNKREIDWNNQTLTIPKIKDIPIVLSRTFKGQIKTVTISKTPTNRYFAGILVDTNIKPQKKAKIKGATTIGIDLGLKHFATLSNGEKIDNPRYLRNDLQRLKVLQRRLSKKVKGSNNRNKARLKVAIQYERITNKRTDFLHKLTYKLTHESQVQTICIEDLAVSNMLKNHKLAQSISDVSWGKFKELLTYKCDWYGKNLITIGRFEPSSKLCSCGELNKDLTLADRTWTCKYCGTKHDRDVLAANNIKNMGLHPKNTGADSSSVPVESPALAGAMKQEC</sequence>
<feature type="domain" description="Cas12f1-like TNB" evidence="9">
    <location>
        <begin position="314"/>
        <end position="380"/>
    </location>
</feature>
<dbReference type="GO" id="GO:0032196">
    <property type="term" value="P:transposition"/>
    <property type="evidence" value="ECO:0007669"/>
    <property type="project" value="UniProtKB-KW"/>
</dbReference>
<evidence type="ECO:0000256" key="7">
    <source>
        <dbReference type="ARBA" id="ARBA00023172"/>
    </source>
</evidence>
<evidence type="ECO:0000256" key="5">
    <source>
        <dbReference type="ARBA" id="ARBA00022833"/>
    </source>
</evidence>
<dbReference type="NCBIfam" id="NF040570">
    <property type="entry name" value="guided_TnpB"/>
    <property type="match status" value="1"/>
</dbReference>
<dbReference type="GO" id="GO:0006310">
    <property type="term" value="P:DNA recombination"/>
    <property type="evidence" value="ECO:0007669"/>
    <property type="project" value="UniProtKB-KW"/>
</dbReference>
<evidence type="ECO:0000256" key="3">
    <source>
        <dbReference type="ARBA" id="ARBA00022578"/>
    </source>
</evidence>
<gene>
    <name evidence="11" type="ORF">LCGC14_0579530</name>
</gene>
<dbReference type="NCBIfam" id="NF038281">
    <property type="entry name" value="IS200_TnpB"/>
    <property type="match status" value="1"/>
</dbReference>
<dbReference type="Pfam" id="PF07282">
    <property type="entry name" value="Cas12f1-like_TNB"/>
    <property type="match status" value="1"/>
</dbReference>
<dbReference type="InterPro" id="IPR010095">
    <property type="entry name" value="Cas12f1-like_TNB"/>
</dbReference>
<dbReference type="AlphaFoldDB" id="A0A0F9UQ40"/>